<protein>
    <submittedName>
        <fullName evidence="2">GNAT family N-acetyltransferase</fullName>
        <ecNumber evidence="2">2.3.1.-</ecNumber>
    </submittedName>
</protein>
<reference evidence="3" key="1">
    <citation type="journal article" date="2019" name="Int. J. Syst. Evol. Microbiol.">
        <title>The Global Catalogue of Microorganisms (GCM) 10K type strain sequencing project: providing services to taxonomists for standard genome sequencing and annotation.</title>
        <authorList>
            <consortium name="The Broad Institute Genomics Platform"/>
            <consortium name="The Broad Institute Genome Sequencing Center for Infectious Disease"/>
            <person name="Wu L."/>
            <person name="Ma J."/>
        </authorList>
    </citation>
    <scope>NUCLEOTIDE SEQUENCE [LARGE SCALE GENOMIC DNA]</scope>
    <source>
        <strain evidence="3">CGMCC 4.7645</strain>
    </source>
</reference>
<evidence type="ECO:0000313" key="2">
    <source>
        <dbReference type="EMBL" id="MFD2419018.1"/>
    </source>
</evidence>
<organism evidence="2 3">
    <name type="scientific">Amycolatopsis pigmentata</name>
    <dbReference type="NCBI Taxonomy" id="450801"/>
    <lineage>
        <taxon>Bacteria</taxon>
        <taxon>Bacillati</taxon>
        <taxon>Actinomycetota</taxon>
        <taxon>Actinomycetes</taxon>
        <taxon>Pseudonocardiales</taxon>
        <taxon>Pseudonocardiaceae</taxon>
        <taxon>Amycolatopsis</taxon>
    </lineage>
</organism>
<dbReference type="Gene3D" id="3.40.630.30">
    <property type="match status" value="1"/>
</dbReference>
<dbReference type="RefSeq" id="WP_378267037.1">
    <property type="nucleotide sequence ID" value="NZ_JBHUKR010000010.1"/>
</dbReference>
<dbReference type="EC" id="2.3.1.-" evidence="2"/>
<proteinExistence type="predicted"/>
<sequence length="119" mass="12809">MAGRVWRLHRFEAELGVPPERSGLGARLREELAEAVDSEADLVLVGLIDGTPVGLLHGQLPQGAWIERQAAVGPAGYVSRLFVEPATRRGSVGRSLVTAAHEALRYDWCRGRAIASGRA</sequence>
<keyword evidence="3" id="KW-1185">Reference proteome</keyword>
<keyword evidence="2" id="KW-0012">Acyltransferase</keyword>
<dbReference type="EMBL" id="JBHUKR010000010">
    <property type="protein sequence ID" value="MFD2419018.1"/>
    <property type="molecule type" value="Genomic_DNA"/>
</dbReference>
<dbReference type="Proteomes" id="UP001597417">
    <property type="component" value="Unassembled WGS sequence"/>
</dbReference>
<dbReference type="GO" id="GO:0016746">
    <property type="term" value="F:acyltransferase activity"/>
    <property type="evidence" value="ECO:0007669"/>
    <property type="project" value="UniProtKB-KW"/>
</dbReference>
<comment type="caution">
    <text evidence="2">The sequence shown here is derived from an EMBL/GenBank/DDBJ whole genome shotgun (WGS) entry which is preliminary data.</text>
</comment>
<dbReference type="InterPro" id="IPR016181">
    <property type="entry name" value="Acyl_CoA_acyltransferase"/>
</dbReference>
<feature type="domain" description="N-acetyltransferase" evidence="1">
    <location>
        <begin position="32"/>
        <end position="105"/>
    </location>
</feature>
<dbReference type="InterPro" id="IPR000182">
    <property type="entry name" value="GNAT_dom"/>
</dbReference>
<evidence type="ECO:0000313" key="3">
    <source>
        <dbReference type="Proteomes" id="UP001597417"/>
    </source>
</evidence>
<dbReference type="SUPFAM" id="SSF55729">
    <property type="entry name" value="Acyl-CoA N-acyltransferases (Nat)"/>
    <property type="match status" value="1"/>
</dbReference>
<dbReference type="Pfam" id="PF00583">
    <property type="entry name" value="Acetyltransf_1"/>
    <property type="match status" value="1"/>
</dbReference>
<accession>A0ABW5FVF0</accession>
<keyword evidence="2" id="KW-0808">Transferase</keyword>
<evidence type="ECO:0000259" key="1">
    <source>
        <dbReference type="Pfam" id="PF00583"/>
    </source>
</evidence>
<gene>
    <name evidence="2" type="ORF">ACFSXZ_22050</name>
</gene>
<name>A0ABW5FVF0_9PSEU</name>